<comment type="function">
    <text evidence="9">Myosin heavy chain that is required for the cell cycle-regulated transport of various organelles and proteins for their segregation. Functions by binding with its tail domain to receptor proteins on organelles and exerting force with its N-terminal motor domain against actin filaments, thereby transporting its cargo along polarized actin cables.</text>
</comment>
<dbReference type="GO" id="GO:0016460">
    <property type="term" value="C:myosin II complex"/>
    <property type="evidence" value="ECO:0007669"/>
    <property type="project" value="EnsemblFungi"/>
</dbReference>
<dbReference type="eggNOG" id="KOG0161">
    <property type="taxonomic scope" value="Eukaryota"/>
</dbReference>
<dbReference type="KEGG" id="ndi:NDAI_0D01830"/>
<dbReference type="GeneID" id="11494868"/>
<feature type="coiled-coil region" evidence="12">
    <location>
        <begin position="1703"/>
        <end position="1730"/>
    </location>
</feature>
<dbReference type="EMBL" id="HE580270">
    <property type="protein sequence ID" value="CCD24497.1"/>
    <property type="molecule type" value="Genomic_DNA"/>
</dbReference>
<dbReference type="GO" id="GO:1904498">
    <property type="term" value="P:protein localization to mitotic actomyosin contractile ring"/>
    <property type="evidence" value="ECO:0007669"/>
    <property type="project" value="EnsemblFungi"/>
</dbReference>
<dbReference type="PANTHER" id="PTHR13140">
    <property type="entry name" value="MYOSIN"/>
    <property type="match status" value="1"/>
</dbReference>
<dbReference type="SMART" id="SM00242">
    <property type="entry name" value="MYSc"/>
    <property type="match status" value="1"/>
</dbReference>
<gene>
    <name evidence="14" type="primary">NDAI0D01830</name>
    <name evidence="14" type="ordered locus">NDAI_0D01830</name>
</gene>
<keyword evidence="7 11" id="KW-0009">Actin-binding</keyword>
<dbReference type="STRING" id="1071378.G0W9N6"/>
<dbReference type="PANTHER" id="PTHR13140:SF857">
    <property type="entry name" value="MYOSIN-11"/>
    <property type="match status" value="1"/>
</dbReference>
<dbReference type="PROSITE" id="PS51456">
    <property type="entry name" value="MYOSIN_MOTOR"/>
    <property type="match status" value="1"/>
</dbReference>
<dbReference type="FunFam" id="3.40.850.10:FF:000101">
    <property type="entry name" value="Slow myosin heavy chain 2"/>
    <property type="match status" value="1"/>
</dbReference>
<comment type="similarity">
    <text evidence="1 11">Belongs to the TRAFAC class myosin-kinesin ATPase superfamily. Myosin family.</text>
</comment>
<evidence type="ECO:0000256" key="1">
    <source>
        <dbReference type="ARBA" id="ARBA00008314"/>
    </source>
</evidence>
<keyword evidence="3 11" id="KW-0067">ATP-binding</keyword>
<evidence type="ECO:0000259" key="13">
    <source>
        <dbReference type="PROSITE" id="PS51456"/>
    </source>
</evidence>
<dbReference type="GO" id="GO:0051015">
    <property type="term" value="F:actin filament binding"/>
    <property type="evidence" value="ECO:0007669"/>
    <property type="project" value="TreeGrafter"/>
</dbReference>
<feature type="region of interest" description="Actin-binding" evidence="11">
    <location>
        <begin position="643"/>
        <end position="665"/>
    </location>
</feature>
<feature type="coiled-coil region" evidence="12">
    <location>
        <begin position="836"/>
        <end position="1010"/>
    </location>
</feature>
<feature type="coiled-coil region" evidence="12">
    <location>
        <begin position="1619"/>
        <end position="1660"/>
    </location>
</feature>
<dbReference type="InterPro" id="IPR001609">
    <property type="entry name" value="Myosin_head_motor_dom-like"/>
</dbReference>
<dbReference type="HOGENOM" id="CLU_000192_5_3_1"/>
<dbReference type="GO" id="GO:0005524">
    <property type="term" value="F:ATP binding"/>
    <property type="evidence" value="ECO:0007669"/>
    <property type="project" value="UniProtKB-UniRule"/>
</dbReference>
<dbReference type="GO" id="GO:0032033">
    <property type="term" value="F:myosin II light chain binding"/>
    <property type="evidence" value="ECO:0007669"/>
    <property type="project" value="EnsemblFungi"/>
</dbReference>
<name>G0W9N6_NAUDC</name>
<accession>G0W9N6</accession>
<keyword evidence="2 11" id="KW-0547">Nucleotide-binding</keyword>
<dbReference type="Gene3D" id="3.40.850.10">
    <property type="entry name" value="Kinesin motor domain"/>
    <property type="match status" value="1"/>
</dbReference>
<evidence type="ECO:0000256" key="10">
    <source>
        <dbReference type="ARBA" id="ARBA00066040"/>
    </source>
</evidence>
<evidence type="ECO:0000256" key="2">
    <source>
        <dbReference type="ARBA" id="ARBA00022741"/>
    </source>
</evidence>
<keyword evidence="6 11" id="KW-0505">Motor protein</keyword>
<sequence length="1890" mass="219098">MTDQPSLVWVPDQTQVFRQAELISTEIVKNTRLNQDEEMAIVRLIDSNEEAKFLISETAPINPTTFDKIDNMSELTHLNEPSVLYNLENRYKDDLIYTYSGLFLVAINPYSNIKIYTQEYINLFNGSQKEENKPHIFAVAEEAYQNLLSEKQNQSVLVTGESGAGKTENTKKILQYLASITSSTTTISNPTSPNKTNFIQEGTFERKILQSNPILESFGNAQTVRNNNSSRFGKFIKIEFDDRGKINGAHIEWYLLEKSRVIEQHPDERNYHIFYQLLTGLSEQELRKLELYSKSTSDYYYLSRSNSSIPGVNDAQDFQELLDALGTVGFTKNEIDDIFKIISIILHVGNVEFVSEKAQQASFKNDQSILAKLLGVTVEQWSTAILRPKAKAGREWVSQGKDAKQSRFILNSLARTLYERLFAYIVERINHSLDHGSMTTNYIGLLDIAGFEIFKHNSFEQLCINYTNEKLQQFFNHHMFILEQNEYMRENIHWDFVDFGKDLQASIHLIDKRGSPMGILPILDEESILPKSSDDSFFSKLISNWDKKSDRFKRSKLEKCFILKHYAGNVEYNIEGWLSKNKDPLSEYMLNMLSSSSDSLISEFFNNPLTSSSSSASIATMDDKPKNRGSAIRTAAMRHREQLNFLLDQLSTTHPHFVRCIIPNNRKMAKSFDRKLILDQLRCNGVLEGIRIAREGYPNRIFFKEFFQRYKILASSHDLFSNSNSKKNCEILIASLDLEPNLYKIGNTKLFFKAGVLAKLESRKDQKIKQVIIRLNSQVRGKMIRDEVGGKLKRIRAARVIGSTFRTYNKLMENPWYNLFVKIKPLLDSSSDISKTKTFNDKINSLEQKIEAVEIERNITKETNELVNKELKELRSILETEKEKLKEKELVLLSTKEKTELLEKQLVDAVKLKDAIEEEKWKLKDEYEAIVEDIKNSKVESQEKESSLKQLEEKYQTLQIEVNTLQEKLTSQKEAREALLHAKYLQEKELAQLKEKNKLQELEIQKLQNDVNHSGEDLDLKIASLEKSCNSAKTRLGTLADENADLRSQLSNSKKEQSNSARQLNLKMAEIERLKAKIHQNQKSIQEISEQRDRIVTEQDSIVSELHSTREELSHYKLKCQDMEGELANLKIMNVQIEEGSASQERDDSKIKQLEQRLVEETSLNQYLNKKLSARLANETLLTNDNNMFYNSEISKEQIISMYNDMKIKLADVMKNLEDEIEEKKNLISRLRFTETRLASSSFDSQNSHAQINKLKEIIKNANIQVELDKELTDVKPDEVNLEKMVLEVQHLKRQLEIQTKAQYDAENVASALHEKFNKIQRADSASDIFKLKYEASEERIKALENKLKHNPLKDRTNLPSGDIFINRDSVTKYEEEVRFHKLENYKLQETIADANNKISHLNHDIRQSQSREELHKEQIVRLKKNLESIEYQKGLLLTTIDQQKKRFDECVQDLHENETQLNEYKLALKQAESDVNSMSSIIEKLKSQNKQKDKTIWERETEKNELDMQLQESLLELKRIQDLNNLLNADLAHLKERLTSTQDTSYYTDEIERLKSDIAESMNTETSLKKEVATLKYKLDSTSNESESKVSELLKQVAHYSNLVGILSNERDVSQASHAELSKRYEELIAKVNSLTSTVESLSNEKSNLASRLEELKSAMGKTTDDFSKSLQEKDKISSNVAYLQETLAFQQEQNARNGLLVKQLQESVDTLKNALNQEKEKNIELYQENQTLIKMDSQLKEKLNSMQSQLSDSSEKDAWLIKIHELEELVNKESSLKYEELKKVQTMDRVIEDLKKKNNRQSEVIDIANKDRKEFEEEIQKHTGHIIELERHIDKQDVDLKKIVRDNAYYQDRVMELEKEISFWKDQFQSLNAEEKDLSDIRTQEVMI</sequence>
<dbReference type="SUPFAM" id="SSF52540">
    <property type="entry name" value="P-loop containing nucleoside triphosphate hydrolases"/>
    <property type="match status" value="1"/>
</dbReference>
<dbReference type="RefSeq" id="XP_003669740.1">
    <property type="nucleotide sequence ID" value="XM_003669692.1"/>
</dbReference>
<comment type="subunit">
    <text evidence="10">Homodimer. Interacts with calmodulin (CMD1) and the myosin light chain MLC1 through its IQ repeats.</text>
</comment>
<dbReference type="GO" id="GO:0007015">
    <property type="term" value="P:actin filament organization"/>
    <property type="evidence" value="ECO:0007669"/>
    <property type="project" value="TreeGrafter"/>
</dbReference>
<dbReference type="Proteomes" id="UP000000689">
    <property type="component" value="Chromosome 4"/>
</dbReference>
<dbReference type="Pfam" id="PF00063">
    <property type="entry name" value="Myosin_head"/>
    <property type="match status" value="1"/>
</dbReference>
<feature type="binding site" evidence="11">
    <location>
        <begin position="160"/>
        <end position="167"/>
    </location>
    <ligand>
        <name>ATP</name>
        <dbReference type="ChEBI" id="CHEBI:30616"/>
    </ligand>
</feature>
<dbReference type="GO" id="GO:0000131">
    <property type="term" value="C:incipient cellular bud site"/>
    <property type="evidence" value="ECO:0007669"/>
    <property type="project" value="EnsemblFungi"/>
</dbReference>
<dbReference type="Gene3D" id="1.20.5.4820">
    <property type="match status" value="1"/>
</dbReference>
<evidence type="ECO:0000256" key="7">
    <source>
        <dbReference type="ARBA" id="ARBA00023203"/>
    </source>
</evidence>
<keyword evidence="4 12" id="KW-0175">Coiled coil</keyword>
<keyword evidence="8" id="KW-0131">Cell cycle</keyword>
<feature type="coiled-coil region" evidence="12">
    <location>
        <begin position="1392"/>
        <end position="1572"/>
    </location>
</feature>
<dbReference type="GO" id="GO:1903475">
    <property type="term" value="P:mitotic actomyosin contractile ring assembly"/>
    <property type="evidence" value="ECO:0007669"/>
    <property type="project" value="EnsemblFungi"/>
</dbReference>
<evidence type="ECO:0000256" key="11">
    <source>
        <dbReference type="PROSITE-ProRule" id="PRU00782"/>
    </source>
</evidence>
<dbReference type="Gene3D" id="1.10.10.820">
    <property type="match status" value="1"/>
</dbReference>
<evidence type="ECO:0000256" key="8">
    <source>
        <dbReference type="ARBA" id="ARBA00023306"/>
    </source>
</evidence>
<evidence type="ECO:0000256" key="12">
    <source>
        <dbReference type="SAM" id="Coils"/>
    </source>
</evidence>
<dbReference type="GO" id="GO:1902404">
    <property type="term" value="P:mitotic actomyosin contractile ring contraction"/>
    <property type="evidence" value="ECO:0007669"/>
    <property type="project" value="EnsemblFungi"/>
</dbReference>
<dbReference type="Gene3D" id="1.20.58.530">
    <property type="match status" value="1"/>
</dbReference>
<protein>
    <recommendedName>
        <fullName evidence="13">Myosin motor domain-containing protein</fullName>
    </recommendedName>
</protein>
<evidence type="ECO:0000313" key="14">
    <source>
        <dbReference type="EMBL" id="CCD24497.1"/>
    </source>
</evidence>
<feature type="coiled-coil region" evidence="12">
    <location>
        <begin position="1203"/>
        <end position="1237"/>
    </location>
</feature>
<dbReference type="GO" id="GO:0000142">
    <property type="term" value="C:cellular bud neck contractile ring"/>
    <property type="evidence" value="ECO:0007669"/>
    <property type="project" value="EnsemblFungi"/>
</dbReference>
<dbReference type="PRINTS" id="PR00193">
    <property type="entry name" value="MYOSINHEAVY"/>
</dbReference>
<organism evidence="14 15">
    <name type="scientific">Naumovozyma dairenensis (strain ATCC 10597 / BCRC 20456 / CBS 421 / NBRC 0211 / NRRL Y-12639)</name>
    <name type="common">Saccharomyces dairenensis</name>
    <dbReference type="NCBI Taxonomy" id="1071378"/>
    <lineage>
        <taxon>Eukaryota</taxon>
        <taxon>Fungi</taxon>
        <taxon>Dikarya</taxon>
        <taxon>Ascomycota</taxon>
        <taxon>Saccharomycotina</taxon>
        <taxon>Saccharomycetes</taxon>
        <taxon>Saccharomycetales</taxon>
        <taxon>Saccharomycetaceae</taxon>
        <taxon>Naumovozyma</taxon>
    </lineage>
</organism>
<dbReference type="GO" id="GO:0000920">
    <property type="term" value="P:septum digestion after cytokinesis"/>
    <property type="evidence" value="ECO:0007669"/>
    <property type="project" value="EnsemblFungi"/>
</dbReference>
<reference evidence="14 15" key="1">
    <citation type="journal article" date="2011" name="Proc. Natl. Acad. Sci. U.S.A.">
        <title>Evolutionary erosion of yeast sex chromosomes by mating-type switching accidents.</title>
        <authorList>
            <person name="Gordon J.L."/>
            <person name="Armisen D."/>
            <person name="Proux-Wera E."/>
            <person name="Oheigeartaigh S.S."/>
            <person name="Byrne K.P."/>
            <person name="Wolfe K.H."/>
        </authorList>
    </citation>
    <scope>NUCLEOTIDE SEQUENCE [LARGE SCALE GENOMIC DNA]</scope>
    <source>
        <strain evidence="15">ATCC 10597 / BCRC 20456 / CBS 421 / NBRC 0211 / NRRL Y-12639</strain>
    </source>
</reference>
<dbReference type="GO" id="GO:0016020">
    <property type="term" value="C:membrane"/>
    <property type="evidence" value="ECO:0007669"/>
    <property type="project" value="TreeGrafter"/>
</dbReference>
<dbReference type="Gene3D" id="1.20.120.720">
    <property type="entry name" value="Myosin VI head, motor domain, U50 subdomain"/>
    <property type="match status" value="1"/>
</dbReference>
<dbReference type="OMA" id="RCYFASK"/>
<dbReference type="Gene3D" id="1.10.287.1490">
    <property type="match status" value="1"/>
</dbReference>
<dbReference type="InterPro" id="IPR036961">
    <property type="entry name" value="Kinesin_motor_dom_sf"/>
</dbReference>
<dbReference type="OrthoDB" id="6108017at2759"/>
<evidence type="ECO:0000256" key="6">
    <source>
        <dbReference type="ARBA" id="ARBA00023175"/>
    </source>
</evidence>
<dbReference type="InterPro" id="IPR027417">
    <property type="entry name" value="P-loop_NTPase"/>
</dbReference>
<dbReference type="CDD" id="cd01377">
    <property type="entry name" value="MYSc_class_II"/>
    <property type="match status" value="1"/>
</dbReference>
<dbReference type="GO" id="GO:0000146">
    <property type="term" value="F:microfilament motor activity"/>
    <property type="evidence" value="ECO:0007669"/>
    <property type="project" value="TreeGrafter"/>
</dbReference>
<feature type="coiled-coil region" evidence="12">
    <location>
        <begin position="1036"/>
        <end position="1126"/>
    </location>
</feature>
<keyword evidence="5 11" id="KW-0518">Myosin</keyword>
<feature type="domain" description="Myosin motor" evidence="13">
    <location>
        <begin position="67"/>
        <end position="765"/>
    </location>
</feature>
<keyword evidence="15" id="KW-1185">Reference proteome</keyword>
<evidence type="ECO:0000256" key="5">
    <source>
        <dbReference type="ARBA" id="ARBA00023123"/>
    </source>
</evidence>
<evidence type="ECO:0000313" key="15">
    <source>
        <dbReference type="Proteomes" id="UP000000689"/>
    </source>
</evidence>
<proteinExistence type="inferred from homology"/>
<evidence type="ECO:0000256" key="3">
    <source>
        <dbReference type="ARBA" id="ARBA00022840"/>
    </source>
</evidence>
<dbReference type="FunFam" id="1.10.10.820:FF:000001">
    <property type="entry name" value="Myosin heavy chain"/>
    <property type="match status" value="1"/>
</dbReference>
<feature type="coiled-coil region" evidence="12">
    <location>
        <begin position="1793"/>
        <end position="1876"/>
    </location>
</feature>
<dbReference type="GO" id="GO:0031671">
    <property type="term" value="P:primary cell septum biogenesis"/>
    <property type="evidence" value="ECO:0007669"/>
    <property type="project" value="EnsemblFungi"/>
</dbReference>
<evidence type="ECO:0000256" key="9">
    <source>
        <dbReference type="ARBA" id="ARBA00054928"/>
    </source>
</evidence>
<evidence type="ECO:0000256" key="4">
    <source>
        <dbReference type="ARBA" id="ARBA00023054"/>
    </source>
</evidence>